<evidence type="ECO:0000313" key="2">
    <source>
        <dbReference type="WBParaSite" id="Minc3s01081g20525"/>
    </source>
</evidence>
<name>A0A914M226_MELIC</name>
<organism evidence="1 2">
    <name type="scientific">Meloidogyne incognita</name>
    <name type="common">Southern root-knot nematode worm</name>
    <name type="synonym">Oxyuris incognita</name>
    <dbReference type="NCBI Taxonomy" id="6306"/>
    <lineage>
        <taxon>Eukaryota</taxon>
        <taxon>Metazoa</taxon>
        <taxon>Ecdysozoa</taxon>
        <taxon>Nematoda</taxon>
        <taxon>Chromadorea</taxon>
        <taxon>Rhabditida</taxon>
        <taxon>Tylenchina</taxon>
        <taxon>Tylenchomorpha</taxon>
        <taxon>Tylenchoidea</taxon>
        <taxon>Meloidogynidae</taxon>
        <taxon>Meloidogyninae</taxon>
        <taxon>Meloidogyne</taxon>
        <taxon>Meloidogyne incognita group</taxon>
    </lineage>
</organism>
<proteinExistence type="predicted"/>
<dbReference type="AlphaFoldDB" id="A0A914M226"/>
<dbReference type="WBParaSite" id="Minc3s01081g20525">
    <property type="protein sequence ID" value="Minc3s01081g20525"/>
    <property type="gene ID" value="Minc3s01081g20525"/>
</dbReference>
<keyword evidence="1" id="KW-1185">Reference proteome</keyword>
<sequence length="55" mass="6542">MDATTIARNIFQQDLIEARWITNSERNLLEPSLAYNFPLIFNKQFFLPQLSHNNF</sequence>
<reference evidence="2" key="1">
    <citation type="submission" date="2022-11" db="UniProtKB">
        <authorList>
            <consortium name="WormBaseParasite"/>
        </authorList>
    </citation>
    <scope>IDENTIFICATION</scope>
</reference>
<accession>A0A914M226</accession>
<evidence type="ECO:0000313" key="1">
    <source>
        <dbReference type="Proteomes" id="UP000887563"/>
    </source>
</evidence>
<dbReference type="Proteomes" id="UP000887563">
    <property type="component" value="Unplaced"/>
</dbReference>
<protein>
    <submittedName>
        <fullName evidence="2">Uncharacterized protein</fullName>
    </submittedName>
</protein>